<dbReference type="EMBL" id="VNIA01000003">
    <property type="protein sequence ID" value="TYP98298.1"/>
    <property type="molecule type" value="Genomic_DNA"/>
</dbReference>
<dbReference type="Proteomes" id="UP000323136">
    <property type="component" value="Unassembled WGS sequence"/>
</dbReference>
<organism evidence="2 3">
    <name type="scientific">Tenacibaculum adriaticum</name>
    <dbReference type="NCBI Taxonomy" id="413713"/>
    <lineage>
        <taxon>Bacteria</taxon>
        <taxon>Pseudomonadati</taxon>
        <taxon>Bacteroidota</taxon>
        <taxon>Flavobacteriia</taxon>
        <taxon>Flavobacteriales</taxon>
        <taxon>Flavobacteriaceae</taxon>
        <taxon>Tenacibaculum</taxon>
    </lineage>
</organism>
<dbReference type="InterPro" id="IPR011467">
    <property type="entry name" value="DUF1573"/>
</dbReference>
<dbReference type="InterPro" id="IPR013783">
    <property type="entry name" value="Ig-like_fold"/>
</dbReference>
<feature type="compositionally biased region" description="Basic and acidic residues" evidence="1">
    <location>
        <begin position="158"/>
        <end position="169"/>
    </location>
</feature>
<dbReference type="PANTHER" id="PTHR37833:SF1">
    <property type="entry name" value="SIGNAL PEPTIDE PROTEIN"/>
    <property type="match status" value="1"/>
</dbReference>
<dbReference type="AlphaFoldDB" id="A0A5S5DSE7"/>
<keyword evidence="3" id="KW-1185">Reference proteome</keyword>
<dbReference type="Pfam" id="PF07610">
    <property type="entry name" value="DUF1573"/>
    <property type="match status" value="1"/>
</dbReference>
<proteinExistence type="predicted"/>
<protein>
    <submittedName>
        <fullName evidence="2">Uncharacterized protein DUF1573</fullName>
    </submittedName>
</protein>
<reference evidence="2 3" key="1">
    <citation type="submission" date="2019-07" db="EMBL/GenBank/DDBJ databases">
        <title>Genomic Encyclopedia of Type Strains, Phase IV (KMG-IV): sequencing the most valuable type-strain genomes for metagenomic binning, comparative biology and taxonomic classification.</title>
        <authorList>
            <person name="Goeker M."/>
        </authorList>
    </citation>
    <scope>NUCLEOTIDE SEQUENCE [LARGE SCALE GENOMIC DNA]</scope>
    <source>
        <strain evidence="2 3">DSM 18961</strain>
    </source>
</reference>
<sequence>MKKISVIATFAVVVGMLVSCGQENASSKIKKENVLNAQKRDNDISKGAPVISFDREEHDFGTVNEGDIVETSFMVTNTGKSNLVITNAKATCGCTVPTWPKEPVAPGESAEIKVKFNTSGKRNKQSKTVTLYTNTAKGTEAVKISGMVTPKKGTPTKQLKEPKDFKLVK</sequence>
<dbReference type="Gene3D" id="2.60.40.10">
    <property type="entry name" value="Immunoglobulins"/>
    <property type="match status" value="1"/>
</dbReference>
<dbReference type="RefSeq" id="WP_148870610.1">
    <property type="nucleotide sequence ID" value="NZ_VNIA01000003.1"/>
</dbReference>
<accession>A0A5S5DSE7</accession>
<dbReference type="OrthoDB" id="826619at2"/>
<feature type="region of interest" description="Disordered" evidence="1">
    <location>
        <begin position="148"/>
        <end position="169"/>
    </location>
</feature>
<dbReference type="PANTHER" id="PTHR37833">
    <property type="entry name" value="LIPOPROTEIN-RELATED"/>
    <property type="match status" value="1"/>
</dbReference>
<gene>
    <name evidence="2" type="ORF">C7447_103471</name>
</gene>
<evidence type="ECO:0000313" key="2">
    <source>
        <dbReference type="EMBL" id="TYP98298.1"/>
    </source>
</evidence>
<evidence type="ECO:0000313" key="3">
    <source>
        <dbReference type="Proteomes" id="UP000323136"/>
    </source>
</evidence>
<name>A0A5S5DSE7_9FLAO</name>
<comment type="caution">
    <text evidence="2">The sequence shown here is derived from an EMBL/GenBank/DDBJ whole genome shotgun (WGS) entry which is preliminary data.</text>
</comment>
<dbReference type="PROSITE" id="PS51257">
    <property type="entry name" value="PROKAR_LIPOPROTEIN"/>
    <property type="match status" value="1"/>
</dbReference>
<evidence type="ECO:0000256" key="1">
    <source>
        <dbReference type="SAM" id="MobiDB-lite"/>
    </source>
</evidence>